<dbReference type="InterPro" id="IPR018637">
    <property type="entry name" value="DUF2059"/>
</dbReference>
<feature type="chain" id="PRO_5012980992" description="DUF2059 domain-containing protein" evidence="1">
    <location>
        <begin position="21"/>
        <end position="171"/>
    </location>
</feature>
<evidence type="ECO:0000313" key="3">
    <source>
        <dbReference type="EMBL" id="SMC63195.1"/>
    </source>
</evidence>
<dbReference type="Pfam" id="PF09832">
    <property type="entry name" value="DUF2059"/>
    <property type="match status" value="1"/>
</dbReference>
<proteinExistence type="predicted"/>
<dbReference type="RefSeq" id="WP_084061503.1">
    <property type="nucleotide sequence ID" value="NZ_FWXO01000003.1"/>
</dbReference>
<keyword evidence="1" id="KW-0732">Signal</keyword>
<gene>
    <name evidence="3" type="ORF">SAMN05660703_2171</name>
</gene>
<organism evidence="3 4">
    <name type="scientific">Cellulophaga tyrosinoxydans</name>
    <dbReference type="NCBI Taxonomy" id="504486"/>
    <lineage>
        <taxon>Bacteria</taxon>
        <taxon>Pseudomonadati</taxon>
        <taxon>Bacteroidota</taxon>
        <taxon>Flavobacteriia</taxon>
        <taxon>Flavobacteriales</taxon>
        <taxon>Flavobacteriaceae</taxon>
        <taxon>Cellulophaga</taxon>
    </lineage>
</organism>
<evidence type="ECO:0000259" key="2">
    <source>
        <dbReference type="Pfam" id="PF09832"/>
    </source>
</evidence>
<feature type="domain" description="DUF2059" evidence="2">
    <location>
        <begin position="80"/>
        <end position="121"/>
    </location>
</feature>
<sequence>MNVLQKISALFLFITITCCAQKTTFSEDVVSYIANNGTEKQYNYAYDELLKMLENQFPETEANAEGWKYMNANKEKHVSEMITLLAPVYEKNFTHEEIKSMNAFYLTDAGKQLVADGSKLSEAQKQEVNEFYASATGKKIMEKQPILAAEIGKVSEGWSRDLYETALSMLK</sequence>
<keyword evidence="4" id="KW-1185">Reference proteome</keyword>
<evidence type="ECO:0000256" key="1">
    <source>
        <dbReference type="SAM" id="SignalP"/>
    </source>
</evidence>
<dbReference type="AlphaFoldDB" id="A0A1W2AR86"/>
<evidence type="ECO:0000313" key="4">
    <source>
        <dbReference type="Proteomes" id="UP000192360"/>
    </source>
</evidence>
<dbReference type="STRING" id="504486.SAMN05660703_2171"/>
<protein>
    <recommendedName>
        <fullName evidence="2">DUF2059 domain-containing protein</fullName>
    </recommendedName>
</protein>
<name>A0A1W2AR86_9FLAO</name>
<dbReference type="Proteomes" id="UP000192360">
    <property type="component" value="Unassembled WGS sequence"/>
</dbReference>
<reference evidence="3 4" key="1">
    <citation type="submission" date="2017-04" db="EMBL/GenBank/DDBJ databases">
        <authorList>
            <person name="Afonso C.L."/>
            <person name="Miller P.J."/>
            <person name="Scott M.A."/>
            <person name="Spackman E."/>
            <person name="Goraichik I."/>
            <person name="Dimitrov K.M."/>
            <person name="Suarez D.L."/>
            <person name="Swayne D.E."/>
        </authorList>
    </citation>
    <scope>NUCLEOTIDE SEQUENCE [LARGE SCALE GENOMIC DNA]</scope>
    <source>
        <strain evidence="3 4">DSM 21164</strain>
    </source>
</reference>
<feature type="signal peptide" evidence="1">
    <location>
        <begin position="1"/>
        <end position="20"/>
    </location>
</feature>
<dbReference type="OrthoDB" id="1435601at2"/>
<accession>A0A1W2AR86</accession>
<dbReference type="EMBL" id="FWXO01000003">
    <property type="protein sequence ID" value="SMC63195.1"/>
    <property type="molecule type" value="Genomic_DNA"/>
</dbReference>